<evidence type="ECO:0000313" key="3">
    <source>
        <dbReference type="Proteomes" id="UP001595892"/>
    </source>
</evidence>
<feature type="compositionally biased region" description="Basic residues" evidence="1">
    <location>
        <begin position="243"/>
        <end position="252"/>
    </location>
</feature>
<dbReference type="SUPFAM" id="SSF103642">
    <property type="entry name" value="Sec-C motif"/>
    <property type="match status" value="1"/>
</dbReference>
<dbReference type="Proteomes" id="UP001595892">
    <property type="component" value="Unassembled WGS sequence"/>
</dbReference>
<feature type="region of interest" description="Disordered" evidence="1">
    <location>
        <begin position="224"/>
        <end position="252"/>
    </location>
</feature>
<dbReference type="PANTHER" id="PTHR33747:SF1">
    <property type="entry name" value="ADENYLATE CYCLASE-ASSOCIATED CAP C-TERMINAL DOMAIN-CONTAINING PROTEIN"/>
    <property type="match status" value="1"/>
</dbReference>
<dbReference type="InterPro" id="IPR011978">
    <property type="entry name" value="YgfB-like"/>
</dbReference>
<dbReference type="InterPro" id="IPR036255">
    <property type="entry name" value="YgfB-like_sf"/>
</dbReference>
<sequence>MTRANDLPLDDAELDRLDLLLDRCADPADGIIGLEMLDGFLSAVLAGPVALTAEDYLPAVWGTSTPRRDARQTEEAQALIARLEAQILRRIAVAPDERPGGRDAAHPFLGLPEEAETVAPDADDPLAGLPADFPYASAWAGGFLHGTQLRAEAWDAWLDAHEDIANDVLVISRLALVNAEHAREVGADEADVLSLAERFDLADDLPEMLHDMFLQRIHDQRPAPVRRETAPGRNDPCPCGSGKKYKKCHGAG</sequence>
<dbReference type="Pfam" id="PF02810">
    <property type="entry name" value="SEC-C"/>
    <property type="match status" value="1"/>
</dbReference>
<protein>
    <submittedName>
        <fullName evidence="2">UPF0149 family protein</fullName>
    </submittedName>
</protein>
<dbReference type="PANTHER" id="PTHR33747">
    <property type="entry name" value="UPF0225 PROTEIN SCO1677"/>
    <property type="match status" value="1"/>
</dbReference>
<dbReference type="RefSeq" id="WP_377004376.1">
    <property type="nucleotide sequence ID" value="NZ_JBHSGG010000025.1"/>
</dbReference>
<organism evidence="2 3">
    <name type="scientific">Coralloluteibacterium thermophilum</name>
    <dbReference type="NCBI Taxonomy" id="2707049"/>
    <lineage>
        <taxon>Bacteria</taxon>
        <taxon>Pseudomonadati</taxon>
        <taxon>Pseudomonadota</taxon>
        <taxon>Gammaproteobacteria</taxon>
        <taxon>Lysobacterales</taxon>
        <taxon>Lysobacteraceae</taxon>
        <taxon>Coralloluteibacterium</taxon>
    </lineage>
</organism>
<dbReference type="Pfam" id="PF03695">
    <property type="entry name" value="UPF0149"/>
    <property type="match status" value="1"/>
</dbReference>
<dbReference type="NCBIfam" id="TIGR02292">
    <property type="entry name" value="ygfB_yecA"/>
    <property type="match status" value="1"/>
</dbReference>
<dbReference type="InterPro" id="IPR004027">
    <property type="entry name" value="SEC_C_motif"/>
</dbReference>
<name>A0ABV9NJY6_9GAMM</name>
<comment type="caution">
    <text evidence="2">The sequence shown here is derived from an EMBL/GenBank/DDBJ whole genome shotgun (WGS) entry which is preliminary data.</text>
</comment>
<evidence type="ECO:0000256" key="1">
    <source>
        <dbReference type="SAM" id="MobiDB-lite"/>
    </source>
</evidence>
<proteinExistence type="predicted"/>
<keyword evidence="3" id="KW-1185">Reference proteome</keyword>
<gene>
    <name evidence="2" type="ORF">ACFO3Q_09200</name>
</gene>
<evidence type="ECO:0000313" key="2">
    <source>
        <dbReference type="EMBL" id="MFC4728346.1"/>
    </source>
</evidence>
<reference evidence="3" key="1">
    <citation type="journal article" date="2019" name="Int. J. Syst. Evol. Microbiol.">
        <title>The Global Catalogue of Microorganisms (GCM) 10K type strain sequencing project: providing services to taxonomists for standard genome sequencing and annotation.</title>
        <authorList>
            <consortium name="The Broad Institute Genomics Platform"/>
            <consortium name="The Broad Institute Genome Sequencing Center for Infectious Disease"/>
            <person name="Wu L."/>
            <person name="Ma J."/>
        </authorList>
    </citation>
    <scope>NUCLEOTIDE SEQUENCE [LARGE SCALE GENOMIC DNA]</scope>
    <source>
        <strain evidence="3">CGMCC 1.13574</strain>
    </source>
</reference>
<dbReference type="Gene3D" id="3.10.450.50">
    <property type="match status" value="1"/>
</dbReference>
<dbReference type="EMBL" id="JBHSGG010000025">
    <property type="protein sequence ID" value="MFC4728346.1"/>
    <property type="molecule type" value="Genomic_DNA"/>
</dbReference>
<dbReference type="SUPFAM" id="SSF101327">
    <property type="entry name" value="YgfB-like"/>
    <property type="match status" value="1"/>
</dbReference>
<accession>A0ABV9NJY6</accession>